<gene>
    <name evidence="1" type="ORF">P5673_001500</name>
</gene>
<organism evidence="1 2">
    <name type="scientific">Acropora cervicornis</name>
    <name type="common">Staghorn coral</name>
    <dbReference type="NCBI Taxonomy" id="6130"/>
    <lineage>
        <taxon>Eukaryota</taxon>
        <taxon>Metazoa</taxon>
        <taxon>Cnidaria</taxon>
        <taxon>Anthozoa</taxon>
        <taxon>Hexacorallia</taxon>
        <taxon>Scleractinia</taxon>
        <taxon>Astrocoeniina</taxon>
        <taxon>Acroporidae</taxon>
        <taxon>Acropora</taxon>
    </lineage>
</organism>
<dbReference type="Proteomes" id="UP001249851">
    <property type="component" value="Unassembled WGS sequence"/>
</dbReference>
<protein>
    <submittedName>
        <fullName evidence="1">Uncharacterized protein</fullName>
    </submittedName>
</protein>
<dbReference type="PANTHER" id="PTHR47027">
    <property type="entry name" value="REVERSE TRANSCRIPTASE DOMAIN-CONTAINING PROTEIN"/>
    <property type="match status" value="1"/>
</dbReference>
<dbReference type="EMBL" id="JARQWQ010000002">
    <property type="protein sequence ID" value="KAK2573799.1"/>
    <property type="molecule type" value="Genomic_DNA"/>
</dbReference>
<comment type="caution">
    <text evidence="1">The sequence shown here is derived from an EMBL/GenBank/DDBJ whole genome shotgun (WGS) entry which is preliminary data.</text>
</comment>
<evidence type="ECO:0000313" key="2">
    <source>
        <dbReference type="Proteomes" id="UP001249851"/>
    </source>
</evidence>
<dbReference type="PANTHER" id="PTHR47027:SF30">
    <property type="entry name" value="THAP-TYPE DOMAIN-CONTAINING PROTEIN"/>
    <property type="match status" value="1"/>
</dbReference>
<accession>A0AAD9VGN9</accession>
<name>A0AAD9VGN9_ACRCE</name>
<reference evidence="1" key="2">
    <citation type="journal article" date="2023" name="Science">
        <title>Genomic signatures of disease resistance in endangered staghorn corals.</title>
        <authorList>
            <person name="Vollmer S.V."/>
            <person name="Selwyn J.D."/>
            <person name="Despard B.A."/>
            <person name="Roesel C.L."/>
        </authorList>
    </citation>
    <scope>NUCLEOTIDE SEQUENCE</scope>
    <source>
        <strain evidence="1">K2</strain>
    </source>
</reference>
<evidence type="ECO:0000313" key="1">
    <source>
        <dbReference type="EMBL" id="KAK2573799.1"/>
    </source>
</evidence>
<proteinExistence type="predicted"/>
<keyword evidence="2" id="KW-1185">Reference proteome</keyword>
<reference evidence="1" key="1">
    <citation type="journal article" date="2023" name="G3 (Bethesda)">
        <title>Whole genome assembly and annotation of the endangered Caribbean coral Acropora cervicornis.</title>
        <authorList>
            <person name="Selwyn J.D."/>
            <person name="Vollmer S.V."/>
        </authorList>
    </citation>
    <scope>NUCLEOTIDE SEQUENCE</scope>
    <source>
        <strain evidence="1">K2</strain>
    </source>
</reference>
<sequence length="172" mass="20078">MKSHRTDKSVQVCHQQAFCTICFPYAACLIDFEAEEFKDVKQTLTDMELGLLPLNFKMQKNLLERCLRTILNIHWNNLITNVEVLEQAEVSSIEAMILKYQLRWAGHVSRLEDHCFPKIIMFGELSSGHRDRGAPKKRFKDNLKKSLTACNIDHRQWSNLAADRVAWRHTIH</sequence>
<dbReference type="AlphaFoldDB" id="A0AAD9VGN9"/>